<evidence type="ECO:0000313" key="3">
    <source>
        <dbReference type="Proteomes" id="UP000332933"/>
    </source>
</evidence>
<reference evidence="1" key="2">
    <citation type="submission" date="2019-06" db="EMBL/GenBank/DDBJ databases">
        <title>Genomics analysis of Aphanomyces spp. identifies a new class of oomycete effector associated with host adaptation.</title>
        <authorList>
            <person name="Gaulin E."/>
        </authorList>
    </citation>
    <scope>NUCLEOTIDE SEQUENCE</scope>
    <source>
        <strain evidence="1">CBS 578.67</strain>
    </source>
</reference>
<dbReference type="EMBL" id="VJMH01000899">
    <property type="protein sequence ID" value="KAF0713923.1"/>
    <property type="molecule type" value="Genomic_DNA"/>
</dbReference>
<dbReference type="Proteomes" id="UP000332933">
    <property type="component" value="Unassembled WGS sequence"/>
</dbReference>
<organism evidence="2 3">
    <name type="scientific">Aphanomyces stellatus</name>
    <dbReference type="NCBI Taxonomy" id="120398"/>
    <lineage>
        <taxon>Eukaryota</taxon>
        <taxon>Sar</taxon>
        <taxon>Stramenopiles</taxon>
        <taxon>Oomycota</taxon>
        <taxon>Saprolegniomycetes</taxon>
        <taxon>Saprolegniales</taxon>
        <taxon>Verrucalvaceae</taxon>
        <taxon>Aphanomyces</taxon>
    </lineage>
</organism>
<protein>
    <submittedName>
        <fullName evidence="2">Aste57867_4154 protein</fullName>
    </submittedName>
</protein>
<proteinExistence type="predicted"/>
<evidence type="ECO:0000313" key="2">
    <source>
        <dbReference type="EMBL" id="VFT81281.1"/>
    </source>
</evidence>
<evidence type="ECO:0000313" key="1">
    <source>
        <dbReference type="EMBL" id="KAF0713923.1"/>
    </source>
</evidence>
<accession>A0A485KDF6</accession>
<keyword evidence="3" id="KW-1185">Reference proteome</keyword>
<dbReference type="EMBL" id="CAADRA010000899">
    <property type="protein sequence ID" value="VFT81281.1"/>
    <property type="molecule type" value="Genomic_DNA"/>
</dbReference>
<gene>
    <name evidence="2" type="primary">Aste57867_4154</name>
    <name evidence="1" type="ORF">As57867_004143</name>
    <name evidence="2" type="ORF">ASTE57867_4154</name>
</gene>
<reference evidence="2 3" key="1">
    <citation type="submission" date="2019-03" db="EMBL/GenBank/DDBJ databases">
        <authorList>
            <person name="Gaulin E."/>
            <person name="Dumas B."/>
        </authorList>
    </citation>
    <scope>NUCLEOTIDE SEQUENCE [LARGE SCALE GENOMIC DNA]</scope>
    <source>
        <strain evidence="2">CBS 568.67</strain>
    </source>
</reference>
<name>A0A485KDF6_9STRA</name>
<sequence length="106" mass="11477">MDGCPKLAHANHKCVAHGGGRYCKSPGCTLHARFMGLCLTCNADLAPIDIHPSPTNDSTTLCSSLRLMDAMDWSILQLLVKEDDGSEKYRWRGKVEASSESGILGN</sequence>
<dbReference type="AlphaFoldDB" id="A0A485KDF6"/>